<name>A0A2S0KC85_9ACTN</name>
<accession>A0A2S0KC85</accession>
<proteinExistence type="predicted"/>
<evidence type="ECO:0000256" key="3">
    <source>
        <dbReference type="ARBA" id="ARBA00022475"/>
    </source>
</evidence>
<gene>
    <name evidence="11" type="primary">fecE</name>
    <name evidence="11" type="ORF">C6V83_02065</name>
</gene>
<dbReference type="SMART" id="SM00382">
    <property type="entry name" value="AAA"/>
    <property type="match status" value="1"/>
</dbReference>
<evidence type="ECO:0000256" key="1">
    <source>
        <dbReference type="ARBA" id="ARBA00004202"/>
    </source>
</evidence>
<dbReference type="GO" id="GO:0006826">
    <property type="term" value="P:iron ion transport"/>
    <property type="evidence" value="ECO:0007669"/>
    <property type="project" value="UniProtKB-KW"/>
</dbReference>
<evidence type="ECO:0000256" key="5">
    <source>
        <dbReference type="ARBA" id="ARBA00022741"/>
    </source>
</evidence>
<dbReference type="AlphaFoldDB" id="A0A2S0KC85"/>
<keyword evidence="6 11" id="KW-0067">ATP-binding</keyword>
<evidence type="ECO:0000256" key="9">
    <source>
        <dbReference type="ARBA" id="ARBA00023136"/>
    </source>
</evidence>
<reference evidence="11 12" key="1">
    <citation type="submission" date="2018-03" db="EMBL/GenBank/DDBJ databases">
        <title>Characteristics and genome of n-alkane degrading marine bacteria Gordonia iterans isolated from crude oil contaminated in Tae-an, South Korea.</title>
        <authorList>
            <person name="Lee S.-S."/>
            <person name="Kim H."/>
        </authorList>
    </citation>
    <scope>NUCLEOTIDE SEQUENCE [LARGE SCALE GENOMIC DNA]</scope>
    <source>
        <strain evidence="11 12">Co17</strain>
    </source>
</reference>
<dbReference type="PROSITE" id="PS50893">
    <property type="entry name" value="ABC_TRANSPORTER_2"/>
    <property type="match status" value="1"/>
</dbReference>
<dbReference type="KEGG" id="git:C6V83_02065"/>
<dbReference type="InterPro" id="IPR051535">
    <property type="entry name" value="Siderophore_ABC-ATPase"/>
</dbReference>
<keyword evidence="7" id="KW-0408">Iron</keyword>
<evidence type="ECO:0000259" key="10">
    <source>
        <dbReference type="PROSITE" id="PS50893"/>
    </source>
</evidence>
<keyword evidence="8" id="KW-0406">Ion transport</keyword>
<evidence type="ECO:0000313" key="12">
    <source>
        <dbReference type="Proteomes" id="UP000239814"/>
    </source>
</evidence>
<dbReference type="InterPro" id="IPR027417">
    <property type="entry name" value="P-loop_NTPase"/>
</dbReference>
<dbReference type="EMBL" id="CP027433">
    <property type="protein sequence ID" value="AVL99263.1"/>
    <property type="molecule type" value="Genomic_DNA"/>
</dbReference>
<keyword evidence="9" id="KW-0472">Membrane</keyword>
<keyword evidence="2" id="KW-0813">Transport</keyword>
<dbReference type="InterPro" id="IPR003439">
    <property type="entry name" value="ABC_transporter-like_ATP-bd"/>
</dbReference>
<evidence type="ECO:0000256" key="8">
    <source>
        <dbReference type="ARBA" id="ARBA00023065"/>
    </source>
</evidence>
<dbReference type="Proteomes" id="UP000239814">
    <property type="component" value="Chromosome"/>
</dbReference>
<evidence type="ECO:0000256" key="2">
    <source>
        <dbReference type="ARBA" id="ARBA00022448"/>
    </source>
</evidence>
<feature type="domain" description="ABC transporter" evidence="10">
    <location>
        <begin position="13"/>
        <end position="248"/>
    </location>
</feature>
<dbReference type="PROSITE" id="PS00211">
    <property type="entry name" value="ABC_TRANSPORTER_1"/>
    <property type="match status" value="1"/>
</dbReference>
<dbReference type="RefSeq" id="WP_105940998.1">
    <property type="nucleotide sequence ID" value="NZ_CP027433.1"/>
</dbReference>
<evidence type="ECO:0000256" key="7">
    <source>
        <dbReference type="ARBA" id="ARBA00023004"/>
    </source>
</evidence>
<dbReference type="SUPFAM" id="SSF52540">
    <property type="entry name" value="P-loop containing nucleoside triphosphate hydrolases"/>
    <property type="match status" value="1"/>
</dbReference>
<dbReference type="GO" id="GO:0005886">
    <property type="term" value="C:plasma membrane"/>
    <property type="evidence" value="ECO:0007669"/>
    <property type="project" value="UniProtKB-SubCell"/>
</dbReference>
<dbReference type="CDD" id="cd03214">
    <property type="entry name" value="ABC_Iron-Siderophores_B12_Hemin"/>
    <property type="match status" value="1"/>
</dbReference>
<dbReference type="GO" id="GO:0016887">
    <property type="term" value="F:ATP hydrolysis activity"/>
    <property type="evidence" value="ECO:0007669"/>
    <property type="project" value="InterPro"/>
</dbReference>
<comment type="subcellular location">
    <subcellularLocation>
        <location evidence="1">Cell membrane</location>
        <topology evidence="1">Peripheral membrane protein</topology>
    </subcellularLocation>
</comment>
<dbReference type="InterPro" id="IPR017871">
    <property type="entry name" value="ABC_transporter-like_CS"/>
</dbReference>
<dbReference type="PANTHER" id="PTHR42771">
    <property type="entry name" value="IRON(3+)-HYDROXAMATE IMPORT ATP-BINDING PROTEIN FHUC"/>
    <property type="match status" value="1"/>
</dbReference>
<evidence type="ECO:0000256" key="6">
    <source>
        <dbReference type="ARBA" id="ARBA00022840"/>
    </source>
</evidence>
<dbReference type="GO" id="GO:0005524">
    <property type="term" value="F:ATP binding"/>
    <property type="evidence" value="ECO:0007669"/>
    <property type="project" value="UniProtKB-KW"/>
</dbReference>
<dbReference type="PANTHER" id="PTHR42771:SF2">
    <property type="entry name" value="IRON(3+)-HYDROXAMATE IMPORT ATP-BINDING PROTEIN FHUC"/>
    <property type="match status" value="1"/>
</dbReference>
<sequence length="288" mass="30977">MNPSAPTAPAHRLSVSGLRVGYGERIVIERLDTTIPDGSFTVIVGPNACGKSTLLRALSRLLKPTQGEVLLDGRPVGSYKGKHFAREIGLLPQQSIAPEGITVIDLVSRGRFPYQSMFQQWTDDDQRAVDNALAATRLTELSTRTVEALSGGQRQRVWIAMALAQETPILLLDEPTTYLDLAHQLEVLQLCAELNAEGKTLVAVLHDLNQAARFATHLIAMRSGSILASGAPADILDAGLVEQVFGVRSQVVPDPETGTPMIIPLAENPVDFTTLPGDTANLHAAQDH</sequence>
<evidence type="ECO:0000256" key="4">
    <source>
        <dbReference type="ARBA" id="ARBA00022496"/>
    </source>
</evidence>
<keyword evidence="4" id="KW-0410">Iron transport</keyword>
<dbReference type="Gene3D" id="3.40.50.300">
    <property type="entry name" value="P-loop containing nucleotide triphosphate hydrolases"/>
    <property type="match status" value="1"/>
</dbReference>
<evidence type="ECO:0000313" key="11">
    <source>
        <dbReference type="EMBL" id="AVL99263.1"/>
    </source>
</evidence>
<keyword evidence="12" id="KW-1185">Reference proteome</keyword>
<protein>
    <submittedName>
        <fullName evidence="11">Fe(3+)-dicitrate ABC transporter ATP-binding protein</fullName>
    </submittedName>
</protein>
<dbReference type="OrthoDB" id="3579586at2"/>
<dbReference type="InterPro" id="IPR003593">
    <property type="entry name" value="AAA+_ATPase"/>
</dbReference>
<dbReference type="FunFam" id="3.40.50.300:FF:000134">
    <property type="entry name" value="Iron-enterobactin ABC transporter ATP-binding protein"/>
    <property type="match status" value="1"/>
</dbReference>
<keyword evidence="5" id="KW-0547">Nucleotide-binding</keyword>
<organism evidence="11 12">
    <name type="scientific">Gordonia iterans</name>
    <dbReference type="NCBI Taxonomy" id="1004901"/>
    <lineage>
        <taxon>Bacteria</taxon>
        <taxon>Bacillati</taxon>
        <taxon>Actinomycetota</taxon>
        <taxon>Actinomycetes</taxon>
        <taxon>Mycobacteriales</taxon>
        <taxon>Gordoniaceae</taxon>
        <taxon>Gordonia</taxon>
    </lineage>
</organism>
<dbReference type="Pfam" id="PF00005">
    <property type="entry name" value="ABC_tran"/>
    <property type="match status" value="1"/>
</dbReference>
<keyword evidence="3" id="KW-1003">Cell membrane</keyword>